<dbReference type="EMBL" id="CP013015">
    <property type="protein sequence ID" value="AMM41765.1"/>
    <property type="molecule type" value="Genomic_DNA"/>
</dbReference>
<dbReference type="PROSITE" id="PS51194">
    <property type="entry name" value="HELICASE_CTER"/>
    <property type="match status" value="1"/>
</dbReference>
<evidence type="ECO:0000256" key="2">
    <source>
        <dbReference type="ARBA" id="ARBA00017846"/>
    </source>
</evidence>
<dbReference type="InterPro" id="IPR011545">
    <property type="entry name" value="DEAD/DEAH_box_helicase_dom"/>
</dbReference>
<dbReference type="SUPFAM" id="SSF52540">
    <property type="entry name" value="P-loop containing nucleoside triphosphate hydrolases"/>
    <property type="match status" value="2"/>
</dbReference>
<dbReference type="InterPro" id="IPR045562">
    <property type="entry name" value="RecG_dom3_C"/>
</dbReference>
<feature type="domain" description="Helicase ATP-binding" evidence="16">
    <location>
        <begin position="338"/>
        <end position="499"/>
    </location>
</feature>
<evidence type="ECO:0000256" key="10">
    <source>
        <dbReference type="ARBA" id="ARBA00023204"/>
    </source>
</evidence>
<dbReference type="CDD" id="cd18811">
    <property type="entry name" value="SF2_C_RecG"/>
    <property type="match status" value="1"/>
</dbReference>
<comment type="catalytic activity">
    <reaction evidence="14 15">
        <text>ATP + H2O = ADP + phosphate + H(+)</text>
        <dbReference type="Rhea" id="RHEA:13065"/>
        <dbReference type="ChEBI" id="CHEBI:15377"/>
        <dbReference type="ChEBI" id="CHEBI:15378"/>
        <dbReference type="ChEBI" id="CHEBI:30616"/>
        <dbReference type="ChEBI" id="CHEBI:43474"/>
        <dbReference type="ChEBI" id="CHEBI:456216"/>
        <dbReference type="EC" id="5.6.2.4"/>
    </reaction>
</comment>
<dbReference type="GO" id="GO:0016787">
    <property type="term" value="F:hydrolase activity"/>
    <property type="evidence" value="ECO:0007669"/>
    <property type="project" value="UniProtKB-KW"/>
</dbReference>
<keyword evidence="10 15" id="KW-0234">DNA repair</keyword>
<evidence type="ECO:0000259" key="16">
    <source>
        <dbReference type="PROSITE" id="PS51192"/>
    </source>
</evidence>
<evidence type="ECO:0000256" key="13">
    <source>
        <dbReference type="ARBA" id="ARBA00034808"/>
    </source>
</evidence>
<evidence type="ECO:0000256" key="5">
    <source>
        <dbReference type="ARBA" id="ARBA00022801"/>
    </source>
</evidence>
<dbReference type="SUPFAM" id="SSF50249">
    <property type="entry name" value="Nucleic acid-binding proteins"/>
    <property type="match status" value="1"/>
</dbReference>
<keyword evidence="19" id="KW-1185">Reference proteome</keyword>
<dbReference type="PANTHER" id="PTHR47964">
    <property type="entry name" value="ATP-DEPENDENT DNA HELICASE HOMOLOG RECG, CHLOROPLASTIC"/>
    <property type="match status" value="1"/>
</dbReference>
<evidence type="ECO:0000256" key="7">
    <source>
        <dbReference type="ARBA" id="ARBA00022840"/>
    </source>
</evidence>
<evidence type="ECO:0000259" key="17">
    <source>
        <dbReference type="PROSITE" id="PS51194"/>
    </source>
</evidence>
<keyword evidence="6 15" id="KW-0347">Helicase</keyword>
<dbReference type="AlphaFoldDB" id="A0A7U4QLX3"/>
<keyword evidence="7 15" id="KW-0067">ATP-binding</keyword>
<dbReference type="GO" id="GO:0006281">
    <property type="term" value="P:DNA repair"/>
    <property type="evidence" value="ECO:0007669"/>
    <property type="project" value="UniProtKB-UniRule"/>
</dbReference>
<evidence type="ECO:0000256" key="15">
    <source>
        <dbReference type="RuleBase" id="RU363016"/>
    </source>
</evidence>
<dbReference type="InterPro" id="IPR033454">
    <property type="entry name" value="RecG_wedge"/>
</dbReference>
<dbReference type="Gene3D" id="2.40.50.140">
    <property type="entry name" value="Nucleic acid-binding proteins"/>
    <property type="match status" value="1"/>
</dbReference>
<proteinExistence type="inferred from homology"/>
<evidence type="ECO:0000256" key="9">
    <source>
        <dbReference type="ARBA" id="ARBA00023172"/>
    </source>
</evidence>
<keyword evidence="4 15" id="KW-0227">DNA damage</keyword>
<dbReference type="EC" id="5.6.2.4" evidence="13 15"/>
<evidence type="ECO:0000313" key="18">
    <source>
        <dbReference type="EMBL" id="AMM41765.1"/>
    </source>
</evidence>
<dbReference type="CDD" id="cd04488">
    <property type="entry name" value="RecG_wedge_OBF"/>
    <property type="match status" value="1"/>
</dbReference>
<dbReference type="Gene3D" id="3.40.50.300">
    <property type="entry name" value="P-loop containing nucleotide triphosphate hydrolases"/>
    <property type="match status" value="2"/>
</dbReference>
<gene>
    <name evidence="18" type="ORF">HS1_001973</name>
</gene>
<dbReference type="SMART" id="SM00487">
    <property type="entry name" value="DEXDc"/>
    <property type="match status" value="1"/>
</dbReference>
<sequence length="751" mass="86300">MNTLTQKLVPSSAPWQQEILKHLNQVIRGFDHAPDKEKRKKIEKAISLIQYLIHPSPQWEILLSSLENIPLLTPKWRKIFKKKGIFTLEDLLYFLPTHYEDHRHFKYIKDIQPNQTVVVRGKIIVSGVLPVKQGRRKLYKVVISDGTGQLAGVWFNYQLKYMQAEFKPGREVTFSGLVRHYGWEKVIHHPDVSWDREIKLEIVPVYPEIDGIYPKQTRNLMQRIILKYVHFLGCPLPLSLRQRYKLSPLWEAVFHLHHPPANVSVRELNQDTSPYHRTLKFIDFFCLELGLAIKRKAYSQKQGISLKPSYLYIEPFLKSLPFILTNGQKRVFEEIKQNMASSRPMHRLLQGDVGSGKTILALLATLIAIESGYQVAIMAPTEILAEQHFENAQRLLKNLPIKLALLTSQLKSKEKQAIYEGILKGRYQLVIGTHALIQEGVEFQRLGLVIIDEQHRFGVAQRATLVAKGVTPDVLVMTATPIPRTLAMTLYGDLDISILDEMPPGRKPVETMHFWEKDREQVYRFLEEKLREGVQVYIVYPLIEESEILELKAATTMYETLKKRFSQYKLALLHGRMKAEEKQEIMTLFRTGSIDILVATTVIEVGVDVPQASVMVIEHAERFGLAQLHQLRGRVGRGTDQAYCLLLTPEKITSLAKQRLKAIIETNDGFKIAEADLRLRGPGEILGTKQAGFPELRFADMIKDIEILKQAREAAFHIIATDPELQSSEYKYLASYLRHYWGEKLKLGMVG</sequence>
<dbReference type="PROSITE" id="PS51192">
    <property type="entry name" value="HELICASE_ATP_BIND_1"/>
    <property type="match status" value="1"/>
</dbReference>
<organism evidence="18 19">
    <name type="scientific">Desulfofervidus auxilii</name>
    <dbReference type="NCBI Taxonomy" id="1621989"/>
    <lineage>
        <taxon>Bacteria</taxon>
        <taxon>Pseudomonadati</taxon>
        <taxon>Thermodesulfobacteriota</taxon>
        <taxon>Candidatus Desulfofervidia</taxon>
        <taxon>Candidatus Desulfofervidales</taxon>
        <taxon>Candidatus Desulfofervidaceae</taxon>
        <taxon>Candidatus Desulfofervidus</taxon>
    </lineage>
</organism>
<dbReference type="InterPro" id="IPR047112">
    <property type="entry name" value="RecG/Mfd"/>
</dbReference>
<dbReference type="Proteomes" id="UP000070560">
    <property type="component" value="Chromosome"/>
</dbReference>
<protein>
    <recommendedName>
        <fullName evidence="2 15">ATP-dependent DNA helicase RecG</fullName>
        <ecNumber evidence="13 15">5.6.2.4</ecNumber>
    </recommendedName>
</protein>
<dbReference type="Pfam" id="PF00270">
    <property type="entry name" value="DEAD"/>
    <property type="match status" value="1"/>
</dbReference>
<dbReference type="GO" id="GO:0043138">
    <property type="term" value="F:3'-5' DNA helicase activity"/>
    <property type="evidence" value="ECO:0007669"/>
    <property type="project" value="UniProtKB-EC"/>
</dbReference>
<evidence type="ECO:0000256" key="3">
    <source>
        <dbReference type="ARBA" id="ARBA00022741"/>
    </source>
</evidence>
<dbReference type="InterPro" id="IPR001650">
    <property type="entry name" value="Helicase_C-like"/>
</dbReference>
<dbReference type="InterPro" id="IPR027417">
    <property type="entry name" value="P-loop_NTPase"/>
</dbReference>
<keyword evidence="9 15" id="KW-0233">DNA recombination</keyword>
<dbReference type="GO" id="GO:0006310">
    <property type="term" value="P:DNA recombination"/>
    <property type="evidence" value="ECO:0007669"/>
    <property type="project" value="UniProtKB-UniRule"/>
</dbReference>
<comment type="catalytic activity">
    <reaction evidence="12 15">
        <text>Couples ATP hydrolysis with the unwinding of duplex DNA by translocating in the 3'-5' direction.</text>
        <dbReference type="EC" id="5.6.2.4"/>
    </reaction>
</comment>
<keyword evidence="8" id="KW-0238">DNA-binding</keyword>
<dbReference type="NCBIfam" id="TIGR00643">
    <property type="entry name" value="recG"/>
    <property type="match status" value="1"/>
</dbReference>
<dbReference type="PANTHER" id="PTHR47964:SF1">
    <property type="entry name" value="ATP-DEPENDENT DNA HELICASE HOMOLOG RECG, CHLOROPLASTIC"/>
    <property type="match status" value="1"/>
</dbReference>
<reference evidence="18 19" key="1">
    <citation type="submission" date="2015-10" db="EMBL/GenBank/DDBJ databases">
        <title>Candidatus Desulfofervidus auxilii, a hydrogenotrophic sulfate-reducing bacterium involved in the thermophilic anaerobic oxidation of methane.</title>
        <authorList>
            <person name="Krukenberg V."/>
            <person name="Richter M."/>
            <person name="Wegener G."/>
        </authorList>
    </citation>
    <scope>NUCLEOTIDE SEQUENCE [LARGE SCALE GENOMIC DNA]</scope>
    <source>
        <strain evidence="18 19">HS1</strain>
    </source>
</reference>
<dbReference type="GO" id="GO:0005524">
    <property type="term" value="F:ATP binding"/>
    <property type="evidence" value="ECO:0007669"/>
    <property type="project" value="UniProtKB-KW"/>
</dbReference>
<evidence type="ECO:0000256" key="1">
    <source>
        <dbReference type="ARBA" id="ARBA00007504"/>
    </source>
</evidence>
<evidence type="ECO:0000256" key="12">
    <source>
        <dbReference type="ARBA" id="ARBA00034617"/>
    </source>
</evidence>
<evidence type="ECO:0000256" key="14">
    <source>
        <dbReference type="ARBA" id="ARBA00048988"/>
    </source>
</evidence>
<keyword evidence="5 15" id="KW-0378">Hydrolase</keyword>
<dbReference type="NCBIfam" id="NF008168">
    <property type="entry name" value="PRK10917.2-2"/>
    <property type="match status" value="1"/>
</dbReference>
<comment type="function">
    <text evidence="15">Plays a critical role in recombination and DNA repair. Helps process Holliday junction intermediates to mature products by catalyzing branch migration. Has replication fork regression activity, unwinds stalled or blocked replication forks to make a HJ that can be resolved. Has a DNA unwinding activity characteristic of a DNA helicase with 3'-5' polarity.</text>
</comment>
<dbReference type="KEGG" id="daw:HS1_001973"/>
<feature type="domain" description="Helicase C-terminal" evidence="17">
    <location>
        <begin position="518"/>
        <end position="678"/>
    </location>
</feature>
<dbReference type="Pfam" id="PF17191">
    <property type="entry name" value="RecG_wedge"/>
    <property type="match status" value="1"/>
</dbReference>
<dbReference type="GO" id="GO:0003677">
    <property type="term" value="F:DNA binding"/>
    <property type="evidence" value="ECO:0007669"/>
    <property type="project" value="UniProtKB-KW"/>
</dbReference>
<evidence type="ECO:0000256" key="4">
    <source>
        <dbReference type="ARBA" id="ARBA00022763"/>
    </source>
</evidence>
<comment type="similarity">
    <text evidence="1 15">Belongs to the helicase family. RecG subfamily.</text>
</comment>
<evidence type="ECO:0000256" key="6">
    <source>
        <dbReference type="ARBA" id="ARBA00022806"/>
    </source>
</evidence>
<dbReference type="SMART" id="SM00490">
    <property type="entry name" value="HELICc"/>
    <property type="match status" value="1"/>
</dbReference>
<dbReference type="Pfam" id="PF00271">
    <property type="entry name" value="Helicase_C"/>
    <property type="match status" value="1"/>
</dbReference>
<evidence type="ECO:0000256" key="8">
    <source>
        <dbReference type="ARBA" id="ARBA00023125"/>
    </source>
</evidence>
<dbReference type="InterPro" id="IPR012340">
    <property type="entry name" value="NA-bd_OB-fold"/>
</dbReference>
<evidence type="ECO:0000313" key="19">
    <source>
        <dbReference type="Proteomes" id="UP000070560"/>
    </source>
</evidence>
<accession>A0A7U4QLX3</accession>
<dbReference type="NCBIfam" id="NF008165">
    <property type="entry name" value="PRK10917.1-3"/>
    <property type="match status" value="1"/>
</dbReference>
<name>A0A7U4QLX3_DESA2</name>
<dbReference type="InterPro" id="IPR004609">
    <property type="entry name" value="ATP-dep_DNA_helicase_RecG"/>
</dbReference>
<evidence type="ECO:0000256" key="11">
    <source>
        <dbReference type="ARBA" id="ARBA00023235"/>
    </source>
</evidence>
<keyword evidence="3 15" id="KW-0547">Nucleotide-binding</keyword>
<keyword evidence="11" id="KW-0413">Isomerase</keyword>
<dbReference type="InterPro" id="IPR014001">
    <property type="entry name" value="Helicase_ATP-bd"/>
</dbReference>
<dbReference type="Pfam" id="PF19833">
    <property type="entry name" value="RecG_dom3_C"/>
    <property type="match status" value="1"/>
</dbReference>
<dbReference type="CDD" id="cd17992">
    <property type="entry name" value="DEXHc_RecG"/>
    <property type="match status" value="1"/>
</dbReference>